<feature type="signal peptide" evidence="3">
    <location>
        <begin position="1"/>
        <end position="24"/>
    </location>
</feature>
<dbReference type="EMBL" id="JAWDIO010000002">
    <property type="protein sequence ID" value="MDU0355331.1"/>
    <property type="molecule type" value="Genomic_DNA"/>
</dbReference>
<sequence length="167" mass="17948">MSMLFKTPLLSTCIALAISGQAYAKQSNDNKSQSELEHIVVSATGFEQKITAAPASISIITEADIRSRPFTTLLDAIKYQEGVDVGTSRDKTGQGSISMRGLTSEYSLILVDGKRQNNHGDIYPNNFGGNAFGHIPPMDAIARVEVIRGPASTLYGADALGGHQHYY</sequence>
<dbReference type="Gene3D" id="2.170.130.10">
    <property type="entry name" value="TonB-dependent receptor, plug domain"/>
    <property type="match status" value="1"/>
</dbReference>
<dbReference type="PANTHER" id="PTHR30069">
    <property type="entry name" value="TONB-DEPENDENT OUTER MEMBRANE RECEPTOR"/>
    <property type="match status" value="1"/>
</dbReference>
<dbReference type="Proteomes" id="UP001247805">
    <property type="component" value="Unassembled WGS sequence"/>
</dbReference>
<proteinExistence type="inferred from homology"/>
<evidence type="ECO:0000256" key="2">
    <source>
        <dbReference type="PROSITE-ProRule" id="PRU01360"/>
    </source>
</evidence>
<comment type="subcellular location">
    <subcellularLocation>
        <location evidence="2">Cell outer membrane</location>
        <topology evidence="2">Multi-pass membrane protein</topology>
    </subcellularLocation>
</comment>
<gene>
    <name evidence="5" type="ORF">RS130_16730</name>
</gene>
<evidence type="ECO:0000256" key="1">
    <source>
        <dbReference type="ARBA" id="ARBA00022729"/>
    </source>
</evidence>
<dbReference type="InterPro" id="IPR037066">
    <property type="entry name" value="Plug_dom_sf"/>
</dbReference>
<organism evidence="5 6">
    <name type="scientific">Paraglaciecola aquimarina</name>
    <dbReference type="NCBI Taxonomy" id="1235557"/>
    <lineage>
        <taxon>Bacteria</taxon>
        <taxon>Pseudomonadati</taxon>
        <taxon>Pseudomonadota</taxon>
        <taxon>Gammaproteobacteria</taxon>
        <taxon>Alteromonadales</taxon>
        <taxon>Alteromonadaceae</taxon>
        <taxon>Paraglaciecola</taxon>
    </lineage>
</organism>
<keyword evidence="2" id="KW-0813">Transport</keyword>
<keyword evidence="6" id="KW-1185">Reference proteome</keyword>
<dbReference type="RefSeq" id="WP_316026875.1">
    <property type="nucleotide sequence ID" value="NZ_JAWDIO010000002.1"/>
</dbReference>
<dbReference type="PROSITE" id="PS52016">
    <property type="entry name" value="TONB_DEPENDENT_REC_3"/>
    <property type="match status" value="1"/>
</dbReference>
<feature type="domain" description="TonB-dependent receptor plug" evidence="4">
    <location>
        <begin position="52"/>
        <end position="162"/>
    </location>
</feature>
<comment type="similarity">
    <text evidence="2">Belongs to the TonB-dependent receptor family.</text>
</comment>
<dbReference type="SUPFAM" id="SSF56935">
    <property type="entry name" value="Porins"/>
    <property type="match status" value="1"/>
</dbReference>
<dbReference type="Pfam" id="PF07715">
    <property type="entry name" value="Plug"/>
    <property type="match status" value="1"/>
</dbReference>
<keyword evidence="5" id="KW-0675">Receptor</keyword>
<evidence type="ECO:0000259" key="4">
    <source>
        <dbReference type="Pfam" id="PF07715"/>
    </source>
</evidence>
<keyword evidence="2" id="KW-0998">Cell outer membrane</keyword>
<name>A0ABU3SZ90_9ALTE</name>
<evidence type="ECO:0000313" key="6">
    <source>
        <dbReference type="Proteomes" id="UP001247805"/>
    </source>
</evidence>
<accession>A0ABU3SZ90</accession>
<keyword evidence="2" id="KW-1134">Transmembrane beta strand</keyword>
<dbReference type="PANTHER" id="PTHR30069:SF53">
    <property type="entry name" value="COLICIN I RECEPTOR-RELATED"/>
    <property type="match status" value="1"/>
</dbReference>
<keyword evidence="1 3" id="KW-0732">Signal</keyword>
<dbReference type="InterPro" id="IPR039426">
    <property type="entry name" value="TonB-dep_rcpt-like"/>
</dbReference>
<keyword evidence="2" id="KW-0812">Transmembrane</keyword>
<feature type="chain" id="PRO_5047140567" evidence="3">
    <location>
        <begin position="25"/>
        <end position="167"/>
    </location>
</feature>
<evidence type="ECO:0000256" key="3">
    <source>
        <dbReference type="SAM" id="SignalP"/>
    </source>
</evidence>
<comment type="caution">
    <text evidence="5">The sequence shown here is derived from an EMBL/GenBank/DDBJ whole genome shotgun (WGS) entry which is preliminary data.</text>
</comment>
<keyword evidence="2" id="KW-0472">Membrane</keyword>
<dbReference type="InterPro" id="IPR012910">
    <property type="entry name" value="Plug_dom"/>
</dbReference>
<protein>
    <submittedName>
        <fullName evidence="5">TonB-dependent receptor plug domain-containing protein</fullName>
    </submittedName>
</protein>
<reference evidence="5 6" key="1">
    <citation type="submission" date="2023-10" db="EMBL/GenBank/DDBJ databases">
        <title>Glaciecola aquimarina strain GGW-M5 nov., isolated from a coastal seawater.</title>
        <authorList>
            <person name="Bayburt H."/>
            <person name="Kim J.M."/>
            <person name="Choi B.J."/>
            <person name="Jeon C.O."/>
        </authorList>
    </citation>
    <scope>NUCLEOTIDE SEQUENCE [LARGE SCALE GENOMIC DNA]</scope>
    <source>
        <strain evidence="5 6">KCTC 32108</strain>
    </source>
</reference>
<evidence type="ECO:0000313" key="5">
    <source>
        <dbReference type="EMBL" id="MDU0355331.1"/>
    </source>
</evidence>